<organism evidence="1 2">
    <name type="scientific">Gossypium stocksii</name>
    <dbReference type="NCBI Taxonomy" id="47602"/>
    <lineage>
        <taxon>Eukaryota</taxon>
        <taxon>Viridiplantae</taxon>
        <taxon>Streptophyta</taxon>
        <taxon>Embryophyta</taxon>
        <taxon>Tracheophyta</taxon>
        <taxon>Spermatophyta</taxon>
        <taxon>Magnoliopsida</taxon>
        <taxon>eudicotyledons</taxon>
        <taxon>Gunneridae</taxon>
        <taxon>Pentapetalae</taxon>
        <taxon>rosids</taxon>
        <taxon>malvids</taxon>
        <taxon>Malvales</taxon>
        <taxon>Malvaceae</taxon>
        <taxon>Malvoideae</taxon>
        <taxon>Gossypium</taxon>
    </lineage>
</organism>
<reference evidence="1 2" key="1">
    <citation type="journal article" date="2021" name="Plant Biotechnol. J.">
        <title>Multi-omics assisted identification of the key and species-specific regulatory components of drought-tolerant mechanisms in Gossypium stocksii.</title>
        <authorList>
            <person name="Yu D."/>
            <person name="Ke L."/>
            <person name="Zhang D."/>
            <person name="Wu Y."/>
            <person name="Sun Y."/>
            <person name="Mei J."/>
            <person name="Sun J."/>
            <person name="Sun Y."/>
        </authorList>
    </citation>
    <scope>NUCLEOTIDE SEQUENCE [LARGE SCALE GENOMIC DNA]</scope>
    <source>
        <strain evidence="2">cv. E1</strain>
        <tissue evidence="1">Leaf</tissue>
    </source>
</reference>
<dbReference type="EMBL" id="JAIQCV010000003">
    <property type="protein sequence ID" value="KAH1113557.1"/>
    <property type="molecule type" value="Genomic_DNA"/>
</dbReference>
<dbReference type="Proteomes" id="UP000828251">
    <property type="component" value="Unassembled WGS sequence"/>
</dbReference>
<dbReference type="AlphaFoldDB" id="A0A9D3W630"/>
<evidence type="ECO:0000313" key="1">
    <source>
        <dbReference type="EMBL" id="KAH1113557.1"/>
    </source>
</evidence>
<accession>A0A9D3W630</accession>
<gene>
    <name evidence="1" type="ORF">J1N35_006935</name>
</gene>
<protein>
    <submittedName>
        <fullName evidence="1">Uncharacterized protein</fullName>
    </submittedName>
</protein>
<keyword evidence="2" id="KW-1185">Reference proteome</keyword>
<proteinExistence type="predicted"/>
<evidence type="ECO:0000313" key="2">
    <source>
        <dbReference type="Proteomes" id="UP000828251"/>
    </source>
</evidence>
<name>A0A9D3W630_9ROSI</name>
<sequence length="75" mass="8452">MKRRSVVEILESLTSVYIDKAVQIVSSDVAAGRVIRNGNEEWITGCNRYLGKCSAFDAKLWGILDRLALNIMMVY</sequence>
<comment type="caution">
    <text evidence="1">The sequence shown here is derived from an EMBL/GenBank/DDBJ whole genome shotgun (WGS) entry which is preliminary data.</text>
</comment>
<dbReference type="OrthoDB" id="1001796at2759"/>